<feature type="chain" id="PRO_5013628836" evidence="2">
    <location>
        <begin position="45"/>
        <end position="269"/>
    </location>
</feature>
<evidence type="ECO:0000256" key="2">
    <source>
        <dbReference type="SAM" id="SignalP"/>
    </source>
</evidence>
<dbReference type="KEGG" id="cmb:CSW64_17230"/>
<accession>A0A2D2B165</accession>
<feature type="signal peptide" evidence="2">
    <location>
        <begin position="1"/>
        <end position="44"/>
    </location>
</feature>
<proteinExistence type="predicted"/>
<reference evidence="3 4" key="1">
    <citation type="submission" date="2017-10" db="EMBL/GenBank/DDBJ databases">
        <title>Genome sequence of Caulobacter mirabilis FWC38.</title>
        <authorList>
            <person name="Fiebig A."/>
            <person name="Crosson S."/>
        </authorList>
    </citation>
    <scope>NUCLEOTIDE SEQUENCE [LARGE SCALE GENOMIC DNA]</scope>
    <source>
        <strain evidence="3 4">FWC 38</strain>
    </source>
</reference>
<dbReference type="OrthoDB" id="9153930at2"/>
<dbReference type="AlphaFoldDB" id="A0A2D2B165"/>
<dbReference type="Proteomes" id="UP000228945">
    <property type="component" value="Chromosome"/>
</dbReference>
<keyword evidence="2" id="KW-0732">Signal</keyword>
<gene>
    <name evidence="3" type="ORF">CSW64_17230</name>
</gene>
<dbReference type="Pfam" id="PF16233">
    <property type="entry name" value="DUF4893"/>
    <property type="match status" value="1"/>
</dbReference>
<feature type="region of interest" description="Disordered" evidence="1">
    <location>
        <begin position="54"/>
        <end position="100"/>
    </location>
</feature>
<evidence type="ECO:0000313" key="3">
    <source>
        <dbReference type="EMBL" id="ATQ44005.1"/>
    </source>
</evidence>
<dbReference type="InterPro" id="IPR032609">
    <property type="entry name" value="DUF4893"/>
</dbReference>
<evidence type="ECO:0000256" key="1">
    <source>
        <dbReference type="SAM" id="MobiDB-lite"/>
    </source>
</evidence>
<name>A0A2D2B165_9CAUL</name>
<feature type="compositionally biased region" description="Low complexity" evidence="1">
    <location>
        <begin position="62"/>
        <end position="83"/>
    </location>
</feature>
<sequence>MPRTGTCTLREHVPRRAWLVTTLRPSRPSATLAAMITRALAASAAVLALAACSEPASPPEKPAASAAPEAAAPAQPAETPAAPVDAGLQGGTDQWKQVADKQDHDRLALLQDAWKQALREANHEFGAQIDSLGMVAVPDAALDKQVPAPGKYRCRTIKIGSMDGAGLAYVAYPFFTCTIELTPGGDLILTKTTGSQRTRGLIYPNEGDPKRLVYVGAQAWGEEKEFPNYGQNPERNQIGVVERIGANRWRLVLPWPKQEAKLEILEFRQ</sequence>
<organism evidence="3 4">
    <name type="scientific">Caulobacter mirabilis</name>
    <dbReference type="NCBI Taxonomy" id="69666"/>
    <lineage>
        <taxon>Bacteria</taxon>
        <taxon>Pseudomonadati</taxon>
        <taxon>Pseudomonadota</taxon>
        <taxon>Alphaproteobacteria</taxon>
        <taxon>Caulobacterales</taxon>
        <taxon>Caulobacteraceae</taxon>
        <taxon>Caulobacter</taxon>
    </lineage>
</organism>
<dbReference type="EMBL" id="CP024201">
    <property type="protein sequence ID" value="ATQ44005.1"/>
    <property type="molecule type" value="Genomic_DNA"/>
</dbReference>
<evidence type="ECO:0000313" key="4">
    <source>
        <dbReference type="Proteomes" id="UP000228945"/>
    </source>
</evidence>
<protein>
    <submittedName>
        <fullName evidence="3">DUF4893 domain-containing protein</fullName>
    </submittedName>
</protein>
<keyword evidence="4" id="KW-1185">Reference proteome</keyword>